<feature type="non-terminal residue" evidence="1">
    <location>
        <position position="1"/>
    </location>
</feature>
<gene>
    <name evidence="1" type="ORF">QYT958_LOCUS43851</name>
    <name evidence="2" type="ORF">QYT958_LOCUS44002</name>
</gene>
<comment type="caution">
    <text evidence="1">The sequence shown here is derived from an EMBL/GenBank/DDBJ whole genome shotgun (WGS) entry which is preliminary data.</text>
</comment>
<dbReference type="AlphaFoldDB" id="A0A822DW94"/>
<name>A0A822DW94_9BILA</name>
<reference evidence="1" key="1">
    <citation type="submission" date="2021-02" db="EMBL/GenBank/DDBJ databases">
        <authorList>
            <person name="Nowell W R."/>
        </authorList>
    </citation>
    <scope>NUCLEOTIDE SEQUENCE</scope>
</reference>
<dbReference type="EMBL" id="CAJOBR010064670">
    <property type="protein sequence ID" value="CAF5080293.1"/>
    <property type="molecule type" value="Genomic_DNA"/>
</dbReference>
<evidence type="ECO:0000313" key="2">
    <source>
        <dbReference type="EMBL" id="CAF5083123.1"/>
    </source>
</evidence>
<accession>A0A822DW94</accession>
<organism evidence="1 3">
    <name type="scientific">Rotaria socialis</name>
    <dbReference type="NCBI Taxonomy" id="392032"/>
    <lineage>
        <taxon>Eukaryota</taxon>
        <taxon>Metazoa</taxon>
        <taxon>Spiralia</taxon>
        <taxon>Gnathifera</taxon>
        <taxon>Rotifera</taxon>
        <taxon>Eurotatoria</taxon>
        <taxon>Bdelloidea</taxon>
        <taxon>Philodinida</taxon>
        <taxon>Philodinidae</taxon>
        <taxon>Rotaria</taxon>
    </lineage>
</organism>
<proteinExistence type="predicted"/>
<evidence type="ECO:0000313" key="1">
    <source>
        <dbReference type="EMBL" id="CAF5080293.1"/>
    </source>
</evidence>
<evidence type="ECO:0000313" key="3">
    <source>
        <dbReference type="Proteomes" id="UP000663848"/>
    </source>
</evidence>
<protein>
    <submittedName>
        <fullName evidence="1">Uncharacterized protein</fullName>
    </submittedName>
</protein>
<sequence length="41" mass="4444">GSAQPRNSIYLNSIAVGLERFGKNIIVGCMDSSLHCYTTKV</sequence>
<dbReference type="EMBL" id="CAJOBR010065678">
    <property type="protein sequence ID" value="CAF5083123.1"/>
    <property type="molecule type" value="Genomic_DNA"/>
</dbReference>
<dbReference type="Proteomes" id="UP000663848">
    <property type="component" value="Unassembled WGS sequence"/>
</dbReference>